<keyword evidence="4" id="KW-1185">Reference proteome</keyword>
<dbReference type="InterPro" id="IPR029033">
    <property type="entry name" value="His_PPase_superfam"/>
</dbReference>
<accession>A0A3D9ZBV1</accession>
<dbReference type="Proteomes" id="UP000256913">
    <property type="component" value="Unassembled WGS sequence"/>
</dbReference>
<dbReference type="GO" id="GO:0005737">
    <property type="term" value="C:cytoplasm"/>
    <property type="evidence" value="ECO:0007669"/>
    <property type="project" value="TreeGrafter"/>
</dbReference>
<dbReference type="PROSITE" id="PS00175">
    <property type="entry name" value="PG_MUTASE"/>
    <property type="match status" value="1"/>
</dbReference>
<feature type="binding site" evidence="2">
    <location>
        <begin position="9"/>
        <end position="16"/>
    </location>
    <ligand>
        <name>substrate</name>
    </ligand>
</feature>
<dbReference type="SUPFAM" id="SSF53254">
    <property type="entry name" value="Phosphoglycerate mutase-like"/>
    <property type="match status" value="1"/>
</dbReference>
<feature type="binding site" evidence="2">
    <location>
        <position position="61"/>
    </location>
    <ligand>
        <name>substrate</name>
    </ligand>
</feature>
<evidence type="ECO:0000256" key="1">
    <source>
        <dbReference type="PIRSR" id="PIRSR613078-1"/>
    </source>
</evidence>
<reference evidence="3 4" key="1">
    <citation type="submission" date="2018-08" db="EMBL/GenBank/DDBJ databases">
        <title>Sequencing the genomes of 1000 actinobacteria strains.</title>
        <authorList>
            <person name="Klenk H.-P."/>
        </authorList>
    </citation>
    <scope>NUCLEOTIDE SEQUENCE [LARGE SCALE GENOMIC DNA]</scope>
    <source>
        <strain evidence="3 4">DSM 44099</strain>
    </source>
</reference>
<dbReference type="InterPro" id="IPR050275">
    <property type="entry name" value="PGM_Phosphatase"/>
</dbReference>
<proteinExistence type="predicted"/>
<dbReference type="AlphaFoldDB" id="A0A3D9ZBV1"/>
<dbReference type="InterPro" id="IPR001345">
    <property type="entry name" value="PG/BPGM_mutase_AS"/>
</dbReference>
<dbReference type="PANTHER" id="PTHR48100">
    <property type="entry name" value="BROAD-SPECIFICITY PHOSPHATASE YOR283W-RELATED"/>
    <property type="match status" value="1"/>
</dbReference>
<dbReference type="EMBL" id="QUMQ01000001">
    <property type="protein sequence ID" value="REF94727.1"/>
    <property type="molecule type" value="Genomic_DNA"/>
</dbReference>
<feature type="active site" description="Proton donor/acceptor" evidence="1">
    <location>
        <position position="86"/>
    </location>
</feature>
<dbReference type="OrthoDB" id="7502553at2"/>
<sequence length="213" mass="22352">MSVRLVLVRHGESAWNIEGRYQGQADSGLTERGRSQAEVAAATLVDRFGTADLVLASDLPRARDTAAAYAARIGGVPVREDARLREINVGDWTGRTFAEVAEAYAEELVAFERGVDVRRGGGETFAELRERVWACLTEAAAEVGSGTVLAFAHGGSIRVAAAAALRVPTPGQRNFAPPVNCSLTVIDYRGADATHALVAYNLPTAAGATGGAD</sequence>
<dbReference type="InterPro" id="IPR013078">
    <property type="entry name" value="His_Pase_superF_clade-1"/>
</dbReference>
<dbReference type="SMART" id="SM00855">
    <property type="entry name" value="PGAM"/>
    <property type="match status" value="1"/>
</dbReference>
<evidence type="ECO:0000313" key="3">
    <source>
        <dbReference type="EMBL" id="REF94727.1"/>
    </source>
</evidence>
<evidence type="ECO:0000256" key="2">
    <source>
        <dbReference type="PIRSR" id="PIRSR613078-2"/>
    </source>
</evidence>
<name>A0A3D9ZBV1_9ACTN</name>
<comment type="caution">
    <text evidence="3">The sequence shown here is derived from an EMBL/GenBank/DDBJ whole genome shotgun (WGS) entry which is preliminary data.</text>
</comment>
<feature type="active site" description="Tele-phosphohistidine intermediate" evidence="1">
    <location>
        <position position="10"/>
    </location>
</feature>
<dbReference type="Pfam" id="PF00300">
    <property type="entry name" value="His_Phos_1"/>
    <property type="match status" value="1"/>
</dbReference>
<evidence type="ECO:0000313" key="4">
    <source>
        <dbReference type="Proteomes" id="UP000256913"/>
    </source>
</evidence>
<dbReference type="Gene3D" id="3.40.50.1240">
    <property type="entry name" value="Phosphoglycerate mutase-like"/>
    <property type="match status" value="1"/>
</dbReference>
<dbReference type="RefSeq" id="WP_116066497.1">
    <property type="nucleotide sequence ID" value="NZ_BONB01000001.1"/>
</dbReference>
<dbReference type="CDD" id="cd07067">
    <property type="entry name" value="HP_PGM_like"/>
    <property type="match status" value="1"/>
</dbReference>
<organism evidence="3 4">
    <name type="scientific">Asanoa ferruginea</name>
    <dbReference type="NCBI Taxonomy" id="53367"/>
    <lineage>
        <taxon>Bacteria</taxon>
        <taxon>Bacillati</taxon>
        <taxon>Actinomycetota</taxon>
        <taxon>Actinomycetes</taxon>
        <taxon>Micromonosporales</taxon>
        <taxon>Micromonosporaceae</taxon>
        <taxon>Asanoa</taxon>
    </lineage>
</organism>
<gene>
    <name evidence="3" type="ORF">DFJ67_0668</name>
</gene>
<dbReference type="GO" id="GO:0016791">
    <property type="term" value="F:phosphatase activity"/>
    <property type="evidence" value="ECO:0007669"/>
    <property type="project" value="TreeGrafter"/>
</dbReference>
<dbReference type="PANTHER" id="PTHR48100:SF62">
    <property type="entry name" value="GLUCOSYL-3-PHOSPHOGLYCERATE PHOSPHATASE"/>
    <property type="match status" value="1"/>
</dbReference>
<protein>
    <submittedName>
        <fullName evidence="3">Phosphoglycerate mutase</fullName>
    </submittedName>
</protein>